<dbReference type="EMBL" id="FWZT01000027">
    <property type="protein sequence ID" value="SMF73118.1"/>
    <property type="molecule type" value="Genomic_DNA"/>
</dbReference>
<evidence type="ECO:0000313" key="1">
    <source>
        <dbReference type="EMBL" id="SMF73118.1"/>
    </source>
</evidence>
<name>A0A1Y6CKK1_9BACT</name>
<dbReference type="Proteomes" id="UP000192907">
    <property type="component" value="Unassembled WGS sequence"/>
</dbReference>
<proteinExistence type="predicted"/>
<dbReference type="OrthoDB" id="6382175at2"/>
<reference evidence="2" key="1">
    <citation type="submission" date="2017-04" db="EMBL/GenBank/DDBJ databases">
        <authorList>
            <person name="Varghese N."/>
            <person name="Submissions S."/>
        </authorList>
    </citation>
    <scope>NUCLEOTIDE SEQUENCE [LARGE SCALE GENOMIC DNA]</scope>
    <source>
        <strain evidence="2">RKEM611</strain>
    </source>
</reference>
<keyword evidence="2" id="KW-1185">Reference proteome</keyword>
<gene>
    <name evidence="1" type="ORF">SAMN06296036_12767</name>
</gene>
<organism evidence="1 2">
    <name type="scientific">Pseudobacteriovorax antillogorgiicola</name>
    <dbReference type="NCBI Taxonomy" id="1513793"/>
    <lineage>
        <taxon>Bacteria</taxon>
        <taxon>Pseudomonadati</taxon>
        <taxon>Bdellovibrionota</taxon>
        <taxon>Oligoflexia</taxon>
        <taxon>Oligoflexales</taxon>
        <taxon>Pseudobacteriovoracaceae</taxon>
        <taxon>Pseudobacteriovorax</taxon>
    </lineage>
</organism>
<protein>
    <submittedName>
        <fullName evidence="1">Uncharacterized protein</fullName>
    </submittedName>
</protein>
<dbReference type="RefSeq" id="WP_132324473.1">
    <property type="nucleotide sequence ID" value="NZ_FWZT01000027.1"/>
</dbReference>
<accession>A0A1Y6CKK1</accession>
<dbReference type="AlphaFoldDB" id="A0A1Y6CKK1"/>
<dbReference type="STRING" id="1513793.SAMN06296036_12767"/>
<sequence>MKPVSLVFFCMFSVSSLGFSSDIITLPNYELLSWTPHFSDLPGECVDSDGLPVEIERLNPDTSCDTFELDYTMENQMLVMESHNRSDDVWMGLSRWYGGLNAHQSYEMCLDLTFFSDARTGGVGIGGSPDAVHLKFGAAHGDLKFDSTFSGTDTIYFDDQVFDKGNQASVGSDVVYLGQISTEVSDGCFKNFCPKQVSACIPVVADDEGRVNAVLGSDSGFEGVTKLFYKEIEVSFR</sequence>
<evidence type="ECO:0000313" key="2">
    <source>
        <dbReference type="Proteomes" id="UP000192907"/>
    </source>
</evidence>